<evidence type="ECO:0000256" key="13">
    <source>
        <dbReference type="ARBA" id="ARBA00047833"/>
    </source>
</evidence>
<evidence type="ECO:0000256" key="1">
    <source>
        <dbReference type="ARBA" id="ARBA00004496"/>
    </source>
</evidence>
<dbReference type="InterPro" id="IPR036565">
    <property type="entry name" value="Mur-like_cat_sf"/>
</dbReference>
<dbReference type="Gene3D" id="3.90.190.20">
    <property type="entry name" value="Mur ligase, C-terminal domain"/>
    <property type="match status" value="1"/>
</dbReference>
<evidence type="ECO:0000256" key="4">
    <source>
        <dbReference type="ARBA" id="ARBA00022490"/>
    </source>
</evidence>
<keyword evidence="9 14" id="KW-0133">Cell shape</keyword>
<dbReference type="Pfam" id="PF01225">
    <property type="entry name" value="Mur_ligase"/>
    <property type="match status" value="1"/>
</dbReference>
<keyword evidence="7 14" id="KW-0547">Nucleotide-binding</keyword>
<evidence type="ECO:0000256" key="6">
    <source>
        <dbReference type="ARBA" id="ARBA00022618"/>
    </source>
</evidence>
<dbReference type="PANTHER" id="PTHR43445">
    <property type="entry name" value="UDP-N-ACETYLMURAMATE--L-ALANINE LIGASE-RELATED"/>
    <property type="match status" value="1"/>
</dbReference>
<dbReference type="GO" id="GO:0071555">
    <property type="term" value="P:cell wall organization"/>
    <property type="evidence" value="ECO:0007669"/>
    <property type="project" value="UniProtKB-KW"/>
</dbReference>
<feature type="binding site" evidence="14">
    <location>
        <begin position="112"/>
        <end position="118"/>
    </location>
    <ligand>
        <name>ATP</name>
        <dbReference type="ChEBI" id="CHEBI:30616"/>
    </ligand>
</feature>
<evidence type="ECO:0000256" key="3">
    <source>
        <dbReference type="ARBA" id="ARBA00012211"/>
    </source>
</evidence>
<name>A0A6N3BD84_9FIRM</name>
<gene>
    <name evidence="14 18" type="primary">murC</name>
    <name evidence="18" type="ORF">VRLFYP33_01005</name>
</gene>
<feature type="domain" description="Mur ligase N-terminal catalytic" evidence="15">
    <location>
        <begin position="7"/>
        <end position="99"/>
    </location>
</feature>
<dbReference type="InterPro" id="IPR050061">
    <property type="entry name" value="MurCDEF_pg_biosynth"/>
</dbReference>
<dbReference type="PANTHER" id="PTHR43445:SF3">
    <property type="entry name" value="UDP-N-ACETYLMURAMATE--L-ALANINE LIGASE"/>
    <property type="match status" value="1"/>
</dbReference>
<keyword evidence="4 14" id="KW-0963">Cytoplasm</keyword>
<dbReference type="InterPro" id="IPR013221">
    <property type="entry name" value="Mur_ligase_cen"/>
</dbReference>
<comment type="function">
    <text evidence="14">Cell wall formation.</text>
</comment>
<dbReference type="Pfam" id="PF02875">
    <property type="entry name" value="Mur_ligase_C"/>
    <property type="match status" value="1"/>
</dbReference>
<evidence type="ECO:0000256" key="9">
    <source>
        <dbReference type="ARBA" id="ARBA00022960"/>
    </source>
</evidence>
<keyword evidence="5 14" id="KW-0436">Ligase</keyword>
<protein>
    <recommendedName>
        <fullName evidence="3 14">UDP-N-acetylmuramate--L-alanine ligase</fullName>
        <ecNumber evidence="3 14">6.3.2.8</ecNumber>
    </recommendedName>
    <alternativeName>
        <fullName evidence="14">UDP-N-acetylmuramoyl-L-alanine synthetase</fullName>
    </alternativeName>
</protein>
<dbReference type="GO" id="GO:0009252">
    <property type="term" value="P:peptidoglycan biosynthetic process"/>
    <property type="evidence" value="ECO:0007669"/>
    <property type="project" value="UniProtKB-UniRule"/>
</dbReference>
<keyword evidence="10 14" id="KW-0573">Peptidoglycan synthesis</keyword>
<organism evidence="18">
    <name type="scientific">Veillonella ratti</name>
    <dbReference type="NCBI Taxonomy" id="103892"/>
    <lineage>
        <taxon>Bacteria</taxon>
        <taxon>Bacillati</taxon>
        <taxon>Bacillota</taxon>
        <taxon>Negativicutes</taxon>
        <taxon>Veillonellales</taxon>
        <taxon>Veillonellaceae</taxon>
        <taxon>Veillonella</taxon>
    </lineage>
</organism>
<dbReference type="Pfam" id="PF08245">
    <property type="entry name" value="Mur_ligase_M"/>
    <property type="match status" value="1"/>
</dbReference>
<dbReference type="EC" id="6.3.2.8" evidence="3 14"/>
<dbReference type="UniPathway" id="UPA00219"/>
<dbReference type="Gene3D" id="3.40.50.720">
    <property type="entry name" value="NAD(P)-binding Rossmann-like Domain"/>
    <property type="match status" value="1"/>
</dbReference>
<evidence type="ECO:0000256" key="10">
    <source>
        <dbReference type="ARBA" id="ARBA00022984"/>
    </source>
</evidence>
<dbReference type="EMBL" id="CACRUX010000043">
    <property type="protein sequence ID" value="VYU00529.1"/>
    <property type="molecule type" value="Genomic_DNA"/>
</dbReference>
<dbReference type="Gene3D" id="3.40.1190.10">
    <property type="entry name" value="Mur-like, catalytic domain"/>
    <property type="match status" value="1"/>
</dbReference>
<keyword evidence="6 14" id="KW-0132">Cell division</keyword>
<feature type="domain" description="Mur ligase central" evidence="17">
    <location>
        <begin position="110"/>
        <end position="288"/>
    </location>
</feature>
<dbReference type="GO" id="GO:0005524">
    <property type="term" value="F:ATP binding"/>
    <property type="evidence" value="ECO:0007669"/>
    <property type="project" value="UniProtKB-UniRule"/>
</dbReference>
<evidence type="ECO:0000256" key="12">
    <source>
        <dbReference type="ARBA" id="ARBA00023316"/>
    </source>
</evidence>
<dbReference type="InterPro" id="IPR036615">
    <property type="entry name" value="Mur_ligase_C_dom_sf"/>
</dbReference>
<comment type="pathway">
    <text evidence="2 14">Cell wall biogenesis; peptidoglycan biosynthesis.</text>
</comment>
<dbReference type="HAMAP" id="MF_00046">
    <property type="entry name" value="MurC"/>
    <property type="match status" value="1"/>
</dbReference>
<evidence type="ECO:0000256" key="5">
    <source>
        <dbReference type="ARBA" id="ARBA00022598"/>
    </source>
</evidence>
<dbReference type="GO" id="GO:0008360">
    <property type="term" value="P:regulation of cell shape"/>
    <property type="evidence" value="ECO:0007669"/>
    <property type="project" value="UniProtKB-KW"/>
</dbReference>
<sequence length="457" mass="49319">MLNGIHKIHLIGIAGSGMRAIANILISQGFEVSGSDIQESAVTERFRKMGATIHIGHNADYVKGVDAVVRSTAIHADNPELMAAHELQIPILHRSDIVKAVLDITKGIAVAGAHGKTTTTSMLGQIFVEAGLDPTVIIGGEVDYLGGSSQWGRGEYSIAEADESDGSFLKLNPKAIVITNIENDHMDHYGTMEHLLDAFCEFVGKLPKDGKAVVCGDNPSIQKVMPRVDRHFVTYGLGEDNDYRARNIHYEKGILVYEAMKGDEVIATIRLKVPGTHNALNSLGAFVMATDCGIPADVVVAALAKFTGAKRRFETKGHVKGIWVVDDYAHHPTEIAATLSAAKALESHRVVCVFQPHRFTRTNLLLKEFGKAFVNADVLFITDIYSAGEDPIAGIDGHSIPDMVKATTGQDVHYIADVNDVPQTVKQILQPDDLVITMGAGSISQYGPKLLAALEEE</sequence>
<keyword evidence="11 14" id="KW-0131">Cell cycle</keyword>
<keyword evidence="8 14" id="KW-0067">ATP-binding</keyword>
<evidence type="ECO:0000259" key="15">
    <source>
        <dbReference type="Pfam" id="PF01225"/>
    </source>
</evidence>
<feature type="domain" description="Mur ligase C-terminal" evidence="16">
    <location>
        <begin position="311"/>
        <end position="441"/>
    </location>
</feature>
<comment type="catalytic activity">
    <reaction evidence="13 14">
        <text>UDP-N-acetyl-alpha-D-muramate + L-alanine + ATP = UDP-N-acetyl-alpha-D-muramoyl-L-alanine + ADP + phosphate + H(+)</text>
        <dbReference type="Rhea" id="RHEA:23372"/>
        <dbReference type="ChEBI" id="CHEBI:15378"/>
        <dbReference type="ChEBI" id="CHEBI:30616"/>
        <dbReference type="ChEBI" id="CHEBI:43474"/>
        <dbReference type="ChEBI" id="CHEBI:57972"/>
        <dbReference type="ChEBI" id="CHEBI:70757"/>
        <dbReference type="ChEBI" id="CHEBI:83898"/>
        <dbReference type="ChEBI" id="CHEBI:456216"/>
        <dbReference type="EC" id="6.3.2.8"/>
    </reaction>
</comment>
<dbReference type="GO" id="GO:0051301">
    <property type="term" value="P:cell division"/>
    <property type="evidence" value="ECO:0007669"/>
    <property type="project" value="UniProtKB-KW"/>
</dbReference>
<proteinExistence type="inferred from homology"/>
<dbReference type="NCBIfam" id="TIGR01082">
    <property type="entry name" value="murC"/>
    <property type="match status" value="1"/>
</dbReference>
<comment type="subcellular location">
    <subcellularLocation>
        <location evidence="1 14">Cytoplasm</location>
    </subcellularLocation>
</comment>
<evidence type="ECO:0000259" key="17">
    <source>
        <dbReference type="Pfam" id="PF08245"/>
    </source>
</evidence>
<evidence type="ECO:0000256" key="7">
    <source>
        <dbReference type="ARBA" id="ARBA00022741"/>
    </source>
</evidence>
<evidence type="ECO:0000256" key="8">
    <source>
        <dbReference type="ARBA" id="ARBA00022840"/>
    </source>
</evidence>
<dbReference type="AlphaFoldDB" id="A0A6N3BD84"/>
<evidence type="ECO:0000313" key="18">
    <source>
        <dbReference type="EMBL" id="VYU00529.1"/>
    </source>
</evidence>
<dbReference type="SUPFAM" id="SSF53244">
    <property type="entry name" value="MurD-like peptide ligases, peptide-binding domain"/>
    <property type="match status" value="1"/>
</dbReference>
<reference evidence="18" key="1">
    <citation type="submission" date="2019-11" db="EMBL/GenBank/DDBJ databases">
        <authorList>
            <person name="Feng L."/>
        </authorList>
    </citation>
    <scope>NUCLEOTIDE SEQUENCE</scope>
    <source>
        <strain evidence="18">VrattiLFYP33</strain>
    </source>
</reference>
<comment type="similarity">
    <text evidence="14">Belongs to the MurCDEF family.</text>
</comment>
<dbReference type="InterPro" id="IPR004101">
    <property type="entry name" value="Mur_ligase_C"/>
</dbReference>
<dbReference type="InterPro" id="IPR005758">
    <property type="entry name" value="UDP-N-AcMur_Ala_ligase_MurC"/>
</dbReference>
<dbReference type="SUPFAM" id="SSF53623">
    <property type="entry name" value="MurD-like peptide ligases, catalytic domain"/>
    <property type="match status" value="1"/>
</dbReference>
<keyword evidence="12 14" id="KW-0961">Cell wall biogenesis/degradation</keyword>
<evidence type="ECO:0000256" key="14">
    <source>
        <dbReference type="HAMAP-Rule" id="MF_00046"/>
    </source>
</evidence>
<dbReference type="InterPro" id="IPR000713">
    <property type="entry name" value="Mur_ligase_N"/>
</dbReference>
<dbReference type="RefSeq" id="WP_156704603.1">
    <property type="nucleotide sequence ID" value="NZ_CACRUX010000043.1"/>
</dbReference>
<dbReference type="SUPFAM" id="SSF51984">
    <property type="entry name" value="MurCD N-terminal domain"/>
    <property type="match status" value="1"/>
</dbReference>
<evidence type="ECO:0000256" key="11">
    <source>
        <dbReference type="ARBA" id="ARBA00023306"/>
    </source>
</evidence>
<evidence type="ECO:0000259" key="16">
    <source>
        <dbReference type="Pfam" id="PF02875"/>
    </source>
</evidence>
<accession>A0A6N3BD84</accession>
<dbReference type="GO" id="GO:0005737">
    <property type="term" value="C:cytoplasm"/>
    <property type="evidence" value="ECO:0007669"/>
    <property type="project" value="UniProtKB-SubCell"/>
</dbReference>
<evidence type="ECO:0000256" key="2">
    <source>
        <dbReference type="ARBA" id="ARBA00004752"/>
    </source>
</evidence>
<dbReference type="GO" id="GO:0008763">
    <property type="term" value="F:UDP-N-acetylmuramate-L-alanine ligase activity"/>
    <property type="evidence" value="ECO:0007669"/>
    <property type="project" value="UniProtKB-UniRule"/>
</dbReference>